<dbReference type="EMBL" id="BLZH01000010">
    <property type="protein sequence ID" value="GFP58489.1"/>
    <property type="molecule type" value="Genomic_DNA"/>
</dbReference>
<dbReference type="InterPro" id="IPR016130">
    <property type="entry name" value="Tyr_Pase_AS"/>
</dbReference>
<keyword evidence="8" id="KW-1133">Transmembrane helix</keyword>
<sequence length="317" mass="34797">MELDILPDNSIPLFSPEIAAPFNPSESFPTQIDESRLVIDGLPLETSMIKPQNIAEGPLRSEENATPLFQRRATSQQTSSSMSSKTGTISAAAATGSVISITANPASEFPLAPMEGRPVNFGVVVPGVYRSSYPKADDYGFLKGLELKTVVTLVKKDEIDHEFESFISANGIQQVVFNMKGTKKEAIPPSTMSSILEVVLDRRNYPLLVHCNHGKHRTGCVVAAVRKLSGWNLDSVVDEYKTYAQPKIRECDVEYITALAPSSLNISSLRPFHGESSRFTPVQVRSFMRTVLFTAFVATIWVVSGSQIVITRDNITR</sequence>
<comment type="catalytic activity">
    <reaction evidence="6">
        <text>5-diphospho-1D-myo-inositol 1,2,3,4,6-pentakisphosphate + H2O = 1D-myo-inositol hexakisphosphate + phosphate + H(+)</text>
        <dbReference type="Rhea" id="RHEA:22384"/>
        <dbReference type="ChEBI" id="CHEBI:15377"/>
        <dbReference type="ChEBI" id="CHEBI:15378"/>
        <dbReference type="ChEBI" id="CHEBI:43474"/>
        <dbReference type="ChEBI" id="CHEBI:58130"/>
        <dbReference type="ChEBI" id="CHEBI:58628"/>
        <dbReference type="EC" id="3.6.1.52"/>
    </reaction>
    <physiologicalReaction direction="left-to-right" evidence="6">
        <dbReference type="Rhea" id="RHEA:22385"/>
    </physiologicalReaction>
</comment>
<evidence type="ECO:0000313" key="10">
    <source>
        <dbReference type="EMBL" id="GFP58489.1"/>
    </source>
</evidence>
<dbReference type="Gene3D" id="3.90.190.10">
    <property type="entry name" value="Protein tyrosine phosphatase superfamily"/>
    <property type="match status" value="1"/>
</dbReference>
<dbReference type="PANTHER" id="PTHR31126">
    <property type="entry name" value="TYROSINE-PROTEIN PHOSPHATASE"/>
    <property type="match status" value="1"/>
</dbReference>
<comment type="caution">
    <text evidence="10">The sequence shown here is derived from an EMBL/GenBank/DDBJ whole genome shotgun (WGS) entry which is preliminary data.</text>
</comment>
<evidence type="ECO:0000256" key="7">
    <source>
        <dbReference type="ARBA" id="ARBA00047927"/>
    </source>
</evidence>
<dbReference type="EC" id="3.6.1.52" evidence="2"/>
<dbReference type="Proteomes" id="UP000517252">
    <property type="component" value="Unassembled WGS sequence"/>
</dbReference>
<dbReference type="SUPFAM" id="SSF52799">
    <property type="entry name" value="(Phosphotyrosine protein) phosphatases II"/>
    <property type="match status" value="1"/>
</dbReference>
<name>A0A6V8R0Y2_TRIAP</name>
<accession>A0A6V8R0Y2</accession>
<dbReference type="InterPro" id="IPR020422">
    <property type="entry name" value="TYR_PHOSPHATASE_DUAL_dom"/>
</dbReference>
<dbReference type="AlphaFoldDB" id="A0A6V8R0Y2"/>
<feature type="transmembrane region" description="Helical" evidence="8">
    <location>
        <begin position="287"/>
        <end position="310"/>
    </location>
</feature>
<dbReference type="PANTHER" id="PTHR31126:SF48">
    <property type="entry name" value="INOSITOL PHOSPHATASE SIW14"/>
    <property type="match status" value="1"/>
</dbReference>
<evidence type="ECO:0000259" key="9">
    <source>
        <dbReference type="PROSITE" id="PS50054"/>
    </source>
</evidence>
<keyword evidence="4" id="KW-0378">Hydrolase</keyword>
<evidence type="ECO:0000256" key="5">
    <source>
        <dbReference type="ARBA" id="ARBA00044949"/>
    </source>
</evidence>
<gene>
    <name evidence="10" type="ORF">TASIC1_0010030000</name>
</gene>
<evidence type="ECO:0000256" key="1">
    <source>
        <dbReference type="ARBA" id="ARBA00004496"/>
    </source>
</evidence>
<evidence type="ECO:0000256" key="4">
    <source>
        <dbReference type="ARBA" id="ARBA00022801"/>
    </source>
</evidence>
<evidence type="ECO:0000256" key="8">
    <source>
        <dbReference type="SAM" id="Phobius"/>
    </source>
</evidence>
<organism evidence="10 11">
    <name type="scientific">Trichoderma asperellum</name>
    <name type="common">Filamentous fungus</name>
    <dbReference type="NCBI Taxonomy" id="101201"/>
    <lineage>
        <taxon>Eukaryota</taxon>
        <taxon>Fungi</taxon>
        <taxon>Dikarya</taxon>
        <taxon>Ascomycota</taxon>
        <taxon>Pezizomycotina</taxon>
        <taxon>Sordariomycetes</taxon>
        <taxon>Hypocreomycetidae</taxon>
        <taxon>Hypocreales</taxon>
        <taxon>Hypocreaceae</taxon>
        <taxon>Trichoderma</taxon>
    </lineage>
</organism>
<keyword evidence="8" id="KW-0472">Membrane</keyword>
<evidence type="ECO:0000256" key="2">
    <source>
        <dbReference type="ARBA" id="ARBA00012527"/>
    </source>
</evidence>
<dbReference type="OrthoDB" id="6375174at2759"/>
<protein>
    <recommendedName>
        <fullName evidence="2">diphosphoinositol-polyphosphate diphosphatase</fullName>
        <ecNumber evidence="2">3.6.1.52</ecNumber>
    </recommendedName>
</protein>
<dbReference type="GO" id="GO:0052840">
    <property type="term" value="F:inositol diphosphate tetrakisphosphate diphosphatase activity"/>
    <property type="evidence" value="ECO:0007669"/>
    <property type="project" value="TreeGrafter"/>
</dbReference>
<dbReference type="PROSITE" id="PS50054">
    <property type="entry name" value="TYR_PHOSPHATASE_DUAL"/>
    <property type="match status" value="1"/>
</dbReference>
<keyword evidence="3" id="KW-0963">Cytoplasm</keyword>
<dbReference type="PROSITE" id="PS00383">
    <property type="entry name" value="TYR_PHOSPHATASE_1"/>
    <property type="match status" value="1"/>
</dbReference>
<reference evidence="10 11" key="1">
    <citation type="submission" date="2020-07" db="EMBL/GenBank/DDBJ databases">
        <title>Trichoderma asperellum IC-1 whole genome shotgun sequence.</title>
        <authorList>
            <person name="Kanamasa S."/>
            <person name="Takahashi H."/>
        </authorList>
    </citation>
    <scope>NUCLEOTIDE SEQUENCE [LARGE SCALE GENOMIC DNA]</scope>
    <source>
        <strain evidence="10 11">IC-1</strain>
    </source>
</reference>
<evidence type="ECO:0000256" key="6">
    <source>
        <dbReference type="ARBA" id="ARBA00047342"/>
    </source>
</evidence>
<feature type="domain" description="Tyrosine-protein phosphatase" evidence="9">
    <location>
        <begin position="120"/>
        <end position="268"/>
    </location>
</feature>
<dbReference type="GO" id="GO:0005737">
    <property type="term" value="C:cytoplasm"/>
    <property type="evidence" value="ECO:0007669"/>
    <property type="project" value="UniProtKB-SubCell"/>
</dbReference>
<keyword evidence="8" id="KW-0812">Transmembrane</keyword>
<dbReference type="GO" id="GO:0016791">
    <property type="term" value="F:phosphatase activity"/>
    <property type="evidence" value="ECO:0007669"/>
    <property type="project" value="TreeGrafter"/>
</dbReference>
<dbReference type="Pfam" id="PF03162">
    <property type="entry name" value="Y_phosphatase2"/>
    <property type="match status" value="1"/>
</dbReference>
<comment type="catalytic activity">
    <reaction evidence="7">
        <text>1,5-bis(diphospho)-1D-myo-inositol 2,3,4,6-tetrakisphosphate + H2O = 1-diphospho-1D-myo-inositol 2,3,4,5,6-pentakisphosphate + phosphate + 2 H(+)</text>
        <dbReference type="Rhea" id="RHEA:79699"/>
        <dbReference type="ChEBI" id="CHEBI:15377"/>
        <dbReference type="ChEBI" id="CHEBI:15378"/>
        <dbReference type="ChEBI" id="CHEBI:43474"/>
        <dbReference type="ChEBI" id="CHEBI:74946"/>
        <dbReference type="ChEBI" id="CHEBI:77983"/>
        <dbReference type="EC" id="3.6.1.52"/>
    </reaction>
    <physiologicalReaction direction="left-to-right" evidence="7">
        <dbReference type="Rhea" id="RHEA:79700"/>
    </physiologicalReaction>
</comment>
<dbReference type="InterPro" id="IPR029021">
    <property type="entry name" value="Prot-tyrosine_phosphatase-like"/>
</dbReference>
<dbReference type="FunFam" id="3.90.190.10:FF:000035">
    <property type="entry name" value="Tyrosine phosphatase, putative"/>
    <property type="match status" value="1"/>
</dbReference>
<evidence type="ECO:0000313" key="11">
    <source>
        <dbReference type="Proteomes" id="UP000517252"/>
    </source>
</evidence>
<proteinExistence type="inferred from homology"/>
<comment type="similarity">
    <text evidence="5">Belongs to the protein-tyrosine phosphatase family. Atypical dual-specificity phosphatase Siw14-like subfamily.</text>
</comment>
<evidence type="ECO:0000256" key="3">
    <source>
        <dbReference type="ARBA" id="ARBA00022490"/>
    </source>
</evidence>
<dbReference type="InterPro" id="IPR004861">
    <property type="entry name" value="Siw14-like"/>
</dbReference>
<comment type="subcellular location">
    <subcellularLocation>
        <location evidence="1">Cytoplasm</location>
    </subcellularLocation>
</comment>